<name>A0A8H7D748_9AGAR</name>
<evidence type="ECO:0000256" key="1">
    <source>
        <dbReference type="SAM" id="MobiDB-lite"/>
    </source>
</evidence>
<feature type="compositionally biased region" description="Polar residues" evidence="1">
    <location>
        <begin position="531"/>
        <end position="549"/>
    </location>
</feature>
<sequence length="582" mass="63726">MMNTPYNPQNEQYAVSNAPVFGPANAQPPVSRQPAPNLNCSNMEPMMNTRYNPQNEQYTVGNAPVSDAAKAQPPAHRQLAPNLNRSNTEPVMNARYNSQNEQYAVGNAPVFDATNVKPPVSRQPAPNLNRSNTEPMMNTPYNPQNEQYAVSNAPVFGPANSQPPVSRQPAPSTLYASSRALPYKPLYLDLDPSNTEPMINTRYNPQNEQYAAGNAPVFATANAQPPAYRQTVPNLDPSNTEPMMNTPYNPQNEQYAVSNAPVFGPANSQPPVSRQPAPSTLYASSRALPCKLLYLDLDPSNTEPMMNTPYNPQNEQYAVNNAPVFGPANAQPPVSRQPAPNLSRSNTEPIINTRYNPQNEQYTVGNAPVFDAAKAPPPAHRQLAPNLNRSNTEPVMNARYNSQNEQYAVGNAPVFDATNVQPPVHHQPAPSTLYASSRTLPSKPLYLDSDPSNTEPMMNTLYNPQNRQYVVGGAPDFDVDDAVAAHVQRHPNERPIAQLLQPTYSALPQPHPRARRGPAQPRPANMVVSPVPSQNNSGEMSYSPDSLCSSPEDAVPSSWSSRCLPMSKFPPEEDWSPQTPPE</sequence>
<keyword evidence="3" id="KW-1185">Reference proteome</keyword>
<dbReference type="AlphaFoldDB" id="A0A8H7D748"/>
<dbReference type="EMBL" id="JACAZH010000008">
    <property type="protein sequence ID" value="KAF7361316.1"/>
    <property type="molecule type" value="Genomic_DNA"/>
</dbReference>
<feature type="region of interest" description="Disordered" evidence="1">
    <location>
        <begin position="506"/>
        <end position="582"/>
    </location>
</feature>
<feature type="region of interest" description="Disordered" evidence="1">
    <location>
        <begin position="114"/>
        <end position="134"/>
    </location>
</feature>
<protein>
    <submittedName>
        <fullName evidence="2">Uncharacterized protein</fullName>
    </submittedName>
</protein>
<evidence type="ECO:0000313" key="3">
    <source>
        <dbReference type="Proteomes" id="UP000623467"/>
    </source>
</evidence>
<organism evidence="2 3">
    <name type="scientific">Mycena sanguinolenta</name>
    <dbReference type="NCBI Taxonomy" id="230812"/>
    <lineage>
        <taxon>Eukaryota</taxon>
        <taxon>Fungi</taxon>
        <taxon>Dikarya</taxon>
        <taxon>Basidiomycota</taxon>
        <taxon>Agaricomycotina</taxon>
        <taxon>Agaricomycetes</taxon>
        <taxon>Agaricomycetidae</taxon>
        <taxon>Agaricales</taxon>
        <taxon>Marasmiineae</taxon>
        <taxon>Mycenaceae</taxon>
        <taxon>Mycena</taxon>
    </lineage>
</organism>
<comment type="caution">
    <text evidence="2">The sequence shown here is derived from an EMBL/GenBank/DDBJ whole genome shotgun (WGS) entry which is preliminary data.</text>
</comment>
<dbReference type="Proteomes" id="UP000623467">
    <property type="component" value="Unassembled WGS sequence"/>
</dbReference>
<proteinExistence type="predicted"/>
<reference evidence="2" key="1">
    <citation type="submission" date="2020-05" db="EMBL/GenBank/DDBJ databases">
        <title>Mycena genomes resolve the evolution of fungal bioluminescence.</title>
        <authorList>
            <person name="Tsai I.J."/>
        </authorList>
    </citation>
    <scope>NUCLEOTIDE SEQUENCE</scope>
    <source>
        <strain evidence="2">160909Yilan</strain>
    </source>
</reference>
<feature type="compositionally biased region" description="Polar residues" evidence="1">
    <location>
        <begin position="124"/>
        <end position="134"/>
    </location>
</feature>
<gene>
    <name evidence="2" type="ORF">MSAN_01164100</name>
</gene>
<evidence type="ECO:0000313" key="2">
    <source>
        <dbReference type="EMBL" id="KAF7361316.1"/>
    </source>
</evidence>
<accession>A0A8H7D748</accession>